<evidence type="ECO:0000259" key="3">
    <source>
        <dbReference type="Pfam" id="PF25231"/>
    </source>
</evidence>
<dbReference type="EMBL" id="JAGGKO010000003">
    <property type="protein sequence ID" value="MBP1955039.1"/>
    <property type="molecule type" value="Genomic_DNA"/>
</dbReference>
<reference evidence="4" key="2">
    <citation type="submission" date="2020-09" db="EMBL/GenBank/DDBJ databases">
        <authorList>
            <person name="Sun Q."/>
            <person name="Ohkuma M."/>
        </authorList>
    </citation>
    <scope>NUCLEOTIDE SEQUENCE</scope>
    <source>
        <strain evidence="4">JCM 16108</strain>
    </source>
</reference>
<feature type="transmembrane region" description="Helical" evidence="2">
    <location>
        <begin position="20"/>
        <end position="38"/>
    </location>
</feature>
<dbReference type="InterPro" id="IPR057169">
    <property type="entry name" value="DUF7847"/>
</dbReference>
<dbReference type="RefSeq" id="WP_188872400.1">
    <property type="nucleotide sequence ID" value="NZ_BMOO01000004.1"/>
</dbReference>
<organism evidence="4 6">
    <name type="scientific">Halarchaeum rubridurum</name>
    <dbReference type="NCBI Taxonomy" id="489911"/>
    <lineage>
        <taxon>Archaea</taxon>
        <taxon>Methanobacteriati</taxon>
        <taxon>Methanobacteriota</taxon>
        <taxon>Stenosarchaea group</taxon>
        <taxon>Halobacteria</taxon>
        <taxon>Halobacteriales</taxon>
        <taxon>Halobacteriaceae</taxon>
    </lineage>
</organism>
<feature type="transmembrane region" description="Helical" evidence="2">
    <location>
        <begin position="172"/>
        <end position="195"/>
    </location>
</feature>
<feature type="transmembrane region" description="Helical" evidence="2">
    <location>
        <begin position="132"/>
        <end position="151"/>
    </location>
</feature>
<keyword evidence="2" id="KW-0812">Transmembrane</keyword>
<dbReference type="AlphaFoldDB" id="A0A830G0R6"/>
<dbReference type="Pfam" id="PF25231">
    <property type="entry name" value="DUF7847"/>
    <property type="match status" value="1"/>
</dbReference>
<gene>
    <name evidence="4" type="ORF">GCM10009017_19540</name>
    <name evidence="5" type="ORF">J2752_001951</name>
</gene>
<evidence type="ECO:0000313" key="5">
    <source>
        <dbReference type="EMBL" id="MBP1955039.1"/>
    </source>
</evidence>
<feature type="transmembrane region" description="Helical" evidence="2">
    <location>
        <begin position="58"/>
        <end position="86"/>
    </location>
</feature>
<dbReference type="Proteomes" id="UP000765891">
    <property type="component" value="Unassembled WGS sequence"/>
</dbReference>
<reference evidence="5" key="3">
    <citation type="submission" date="2021-03" db="EMBL/GenBank/DDBJ databases">
        <title>Genomic Encyclopedia of Type Strains, Phase IV (KMG-IV): sequencing the most valuable type-strain genomes for metagenomic binning, comparative biology and taxonomic classification.</title>
        <authorList>
            <person name="Goeker M."/>
        </authorList>
    </citation>
    <scope>NUCLEOTIDE SEQUENCE</scope>
    <source>
        <strain evidence="5">DSM 22443</strain>
    </source>
</reference>
<feature type="transmembrane region" description="Helical" evidence="2">
    <location>
        <begin position="201"/>
        <end position="222"/>
    </location>
</feature>
<keyword evidence="2" id="KW-1133">Transmembrane helix</keyword>
<evidence type="ECO:0000256" key="2">
    <source>
        <dbReference type="SAM" id="Phobius"/>
    </source>
</evidence>
<keyword evidence="2" id="KW-0472">Membrane</keyword>
<accession>A0A830G0R6</accession>
<evidence type="ECO:0000313" key="4">
    <source>
        <dbReference type="EMBL" id="GGM69440.1"/>
    </source>
</evidence>
<dbReference type="EMBL" id="BMOO01000004">
    <property type="protein sequence ID" value="GGM69440.1"/>
    <property type="molecule type" value="Genomic_DNA"/>
</dbReference>
<reference evidence="4" key="1">
    <citation type="journal article" date="2014" name="Int. J. Syst. Evol. Microbiol.">
        <title>Complete genome sequence of Corynebacterium casei LMG S-19264T (=DSM 44701T), isolated from a smear-ripened cheese.</title>
        <authorList>
            <consortium name="US DOE Joint Genome Institute (JGI-PGF)"/>
            <person name="Walter F."/>
            <person name="Albersmeier A."/>
            <person name="Kalinowski J."/>
            <person name="Ruckert C."/>
        </authorList>
    </citation>
    <scope>NUCLEOTIDE SEQUENCE</scope>
    <source>
        <strain evidence="4">JCM 16108</strain>
    </source>
</reference>
<evidence type="ECO:0000256" key="1">
    <source>
        <dbReference type="SAM" id="MobiDB-lite"/>
    </source>
</evidence>
<sequence length="259" mass="26863">MSLNIGDALETAVSRTATRAGLTLVGAFFVLQLLVTLFSTNMNAALQSTVSPAEVAPVVLPVGALASGVLSLVAYVCIAYLGIVAIRSMVSDVTDHIPGEFFSRRVGPALVWWFVASIVVGILVTIGFVLLVIPGIYLSLGLAFTLVYVAVEDETAFTAMQSSWDLAAGHRWRLLATFLVPAVVYLVVVGILGVVLPSTTVAGWVVTGLVGAVWGVFVQALLGACYRQLRDAADDADAGNDAGPADGGDDAPRATVADA</sequence>
<dbReference type="Proteomes" id="UP000614609">
    <property type="component" value="Unassembled WGS sequence"/>
</dbReference>
<feature type="transmembrane region" description="Helical" evidence="2">
    <location>
        <begin position="106"/>
        <end position="126"/>
    </location>
</feature>
<comment type="caution">
    <text evidence="4">The sequence shown here is derived from an EMBL/GenBank/DDBJ whole genome shotgun (WGS) entry which is preliminary data.</text>
</comment>
<dbReference type="OrthoDB" id="214834at2157"/>
<proteinExistence type="predicted"/>
<evidence type="ECO:0000313" key="6">
    <source>
        <dbReference type="Proteomes" id="UP000614609"/>
    </source>
</evidence>
<protein>
    <submittedName>
        <fullName evidence="5">Putative membrane protein</fullName>
    </submittedName>
</protein>
<feature type="domain" description="DUF7847" evidence="3">
    <location>
        <begin position="3"/>
        <end position="229"/>
    </location>
</feature>
<keyword evidence="6" id="KW-1185">Reference proteome</keyword>
<feature type="region of interest" description="Disordered" evidence="1">
    <location>
        <begin position="236"/>
        <end position="259"/>
    </location>
</feature>
<name>A0A830G0R6_9EURY</name>